<proteinExistence type="predicted"/>
<protein>
    <submittedName>
        <fullName evidence="2">Uncharacterized protein</fullName>
    </submittedName>
</protein>
<dbReference type="InterPro" id="IPR015946">
    <property type="entry name" value="KH_dom-like_a/b"/>
</dbReference>
<dbReference type="SUPFAM" id="SSF89919">
    <property type="entry name" value="Ribosome-binding factor A, RbfA"/>
    <property type="match status" value="1"/>
</dbReference>
<reference evidence="2" key="4">
    <citation type="journal article" date="2022" name="Res Sq">
        <title>Comparative Genomics Reveals Insights into the Divergent Evolution of Astigmatic Mites and Household Pest Adaptations.</title>
        <authorList>
            <person name="Xiong Q."/>
            <person name="Wan A.T.-Y."/>
            <person name="Liu X.-Y."/>
            <person name="Fung C.S.-H."/>
            <person name="Xiao X."/>
            <person name="Malainual N."/>
            <person name="Hou J."/>
            <person name="Wang L."/>
            <person name="Wang M."/>
            <person name="Yang K."/>
            <person name="Cui Y."/>
            <person name="Leung E."/>
            <person name="Nong W."/>
            <person name="Shin S.-K."/>
            <person name="Au S."/>
            <person name="Jeong K.Y."/>
            <person name="Chew F.T."/>
            <person name="Hui J."/>
            <person name="Leung T.F."/>
            <person name="Tungtrongchitr A."/>
            <person name="Zhong N."/>
            <person name="Liu Z."/>
            <person name="Tsui S."/>
        </authorList>
    </citation>
    <scope>NUCLEOTIDE SEQUENCE</scope>
    <source>
        <strain evidence="2">Derf</strain>
        <tissue evidence="2">Whole organism</tissue>
    </source>
</reference>
<reference evidence="2" key="1">
    <citation type="submission" date="2013-05" db="EMBL/GenBank/DDBJ databases">
        <authorList>
            <person name="Yim A.K.Y."/>
            <person name="Chan T.F."/>
            <person name="Ji K.M."/>
            <person name="Liu X.Y."/>
            <person name="Zhou J.W."/>
            <person name="Li R.Q."/>
            <person name="Yang K.Y."/>
            <person name="Li J."/>
            <person name="Li M."/>
            <person name="Law P.T.W."/>
            <person name="Wu Y.L."/>
            <person name="Cai Z.L."/>
            <person name="Qin H."/>
            <person name="Bao Y."/>
            <person name="Leung R.K.K."/>
            <person name="Ng P.K.S."/>
            <person name="Zou J."/>
            <person name="Zhong X.J."/>
            <person name="Ran P.X."/>
            <person name="Zhong N.S."/>
            <person name="Liu Z.G."/>
            <person name="Tsui S.K.W."/>
        </authorList>
    </citation>
    <scope>NUCLEOTIDE SEQUENCE</scope>
    <source>
        <strain evidence="2">Derf</strain>
        <tissue evidence="2">Whole organism</tissue>
    </source>
</reference>
<dbReference type="EMBL" id="ASGP02000008">
    <property type="protein sequence ID" value="KAH9493574.1"/>
    <property type="molecule type" value="Genomic_DNA"/>
</dbReference>
<reference evidence="1" key="2">
    <citation type="submission" date="2020-06" db="EMBL/GenBank/DDBJ databases">
        <authorList>
            <person name="Ji K."/>
            <person name="Li J."/>
        </authorList>
    </citation>
    <scope>NUCLEOTIDE SEQUENCE</scope>
    <source>
        <strain evidence="1">JKM2019</strain>
        <tissue evidence="1">Whole body</tissue>
    </source>
</reference>
<evidence type="ECO:0000313" key="1">
    <source>
        <dbReference type="EMBL" id="KAH7644447.1"/>
    </source>
</evidence>
<evidence type="ECO:0000313" key="2">
    <source>
        <dbReference type="EMBL" id="KAH9493574.1"/>
    </source>
</evidence>
<comment type="caution">
    <text evidence="2">The sequence shown here is derived from an EMBL/GenBank/DDBJ whole genome shotgun (WGS) entry which is preliminary data.</text>
</comment>
<evidence type="ECO:0000313" key="3">
    <source>
        <dbReference type="Proteomes" id="UP000790347"/>
    </source>
</evidence>
<accession>A0A922KYW7</accession>
<dbReference type="InterPro" id="IPR000238">
    <property type="entry name" value="RbfA"/>
</dbReference>
<dbReference type="InterPro" id="IPR023799">
    <property type="entry name" value="RbfA_dom_sf"/>
</dbReference>
<dbReference type="Proteomes" id="UP000790347">
    <property type="component" value="Unassembled WGS sequence"/>
</dbReference>
<sequence>MQRFVNNFVFRVDSVIILQKLCYHHKFRNKLIQRQQRLLDKFDREVRDTMERIKTNQKVKIKRKKVSLSTTTKTLMMDSENQINAIREWNYPSGSPEQLVIRRQGMQQSFITSRMRILNTNFLRATAEIFATDAELSKLLIEFRFRITNVRVSSDYQYMQVYWTNENADDRQEIGAILNNNKGRLHELLAEMQYSRTVPWILFVFDLQASNEQEIERRLEKCRAELESMGKINPEQSSYPLVDRISTAGSPSVNIDDIKQLSYQTQADEYDRMEMPVDMFKKYAPDLDYEALMSKVMQNMPRTRAQHEDDLSQMKALGDFEAEPFVSIPNSKQPTQPIDYNTENRIKAIRKFVQLNRKRKDKVERRLKLSILSEEIGRFDDYESLKEQLEKRYSQLFPDQIEN</sequence>
<dbReference type="Proteomes" id="UP000828236">
    <property type="component" value="Unassembled WGS sequence"/>
</dbReference>
<organism evidence="2 3">
    <name type="scientific">Dermatophagoides farinae</name>
    <name type="common">American house dust mite</name>
    <dbReference type="NCBI Taxonomy" id="6954"/>
    <lineage>
        <taxon>Eukaryota</taxon>
        <taxon>Metazoa</taxon>
        <taxon>Ecdysozoa</taxon>
        <taxon>Arthropoda</taxon>
        <taxon>Chelicerata</taxon>
        <taxon>Arachnida</taxon>
        <taxon>Acari</taxon>
        <taxon>Acariformes</taxon>
        <taxon>Sarcoptiformes</taxon>
        <taxon>Astigmata</taxon>
        <taxon>Psoroptidia</taxon>
        <taxon>Analgoidea</taxon>
        <taxon>Pyroglyphidae</taxon>
        <taxon>Dermatophagoidinae</taxon>
        <taxon>Dermatophagoides</taxon>
    </lineage>
</organism>
<dbReference type="PANTHER" id="PTHR14725">
    <property type="entry name" value="RIBOSOME-BINDING FACTOR A, MITOCHONDRIAL-RELATED"/>
    <property type="match status" value="1"/>
</dbReference>
<dbReference type="EMBL" id="SDOV01000002">
    <property type="protein sequence ID" value="KAH7644447.1"/>
    <property type="molecule type" value="Genomic_DNA"/>
</dbReference>
<dbReference type="Pfam" id="PF02033">
    <property type="entry name" value="RBFA"/>
    <property type="match status" value="1"/>
</dbReference>
<name>A0A922KYW7_DERFA</name>
<dbReference type="AlphaFoldDB" id="A0A922KYW7"/>
<dbReference type="PANTHER" id="PTHR14725:SF0">
    <property type="entry name" value="RIBOSOME-BINDING FACTOR A, MITOCHONDRIAL-RELATED"/>
    <property type="match status" value="1"/>
</dbReference>
<dbReference type="InterPro" id="IPR039212">
    <property type="entry name" value="RBFA_mitochondrial"/>
</dbReference>
<keyword evidence="3" id="KW-1185">Reference proteome</keyword>
<reference evidence="1" key="3">
    <citation type="journal article" date="2021" name="World Allergy Organ. J.">
        <title>Chromosome-level assembly of Dermatophagoides farinae genome and transcriptome reveals two novel allergens Der f 37 and Der f 39.</title>
        <authorList>
            <person name="Chen J."/>
            <person name="Cai Z."/>
            <person name="Fan D."/>
            <person name="Hu J."/>
            <person name="Hou Y."/>
            <person name="He Y."/>
            <person name="Zhang Z."/>
            <person name="Zhao Z."/>
            <person name="Gao P."/>
            <person name="Hu W."/>
            <person name="Sun J."/>
            <person name="Li J."/>
            <person name="Ji K."/>
        </authorList>
    </citation>
    <scope>NUCLEOTIDE SEQUENCE</scope>
    <source>
        <strain evidence="1">JKM2019</strain>
    </source>
</reference>
<dbReference type="GO" id="GO:0006364">
    <property type="term" value="P:rRNA processing"/>
    <property type="evidence" value="ECO:0007669"/>
    <property type="project" value="InterPro"/>
</dbReference>
<dbReference type="Gene3D" id="3.30.300.20">
    <property type="match status" value="1"/>
</dbReference>
<gene>
    <name evidence="2" type="ORF">DERF_014312</name>
    <name evidence="1" type="ORF">HUG17_6809</name>
</gene>